<name>A0A378IUA6_9GAMM</name>
<evidence type="ECO:0000313" key="2">
    <source>
        <dbReference type="Proteomes" id="UP000254033"/>
    </source>
</evidence>
<reference evidence="1 2" key="1">
    <citation type="submission" date="2018-06" db="EMBL/GenBank/DDBJ databases">
        <authorList>
            <consortium name="Pathogen Informatics"/>
            <person name="Doyle S."/>
        </authorList>
    </citation>
    <scope>NUCLEOTIDE SEQUENCE [LARGE SCALE GENOMIC DNA]</scope>
    <source>
        <strain evidence="1 2">NCTC11978</strain>
    </source>
</reference>
<dbReference type="EMBL" id="UGNY01000001">
    <property type="protein sequence ID" value="STX38787.1"/>
    <property type="molecule type" value="Genomic_DNA"/>
</dbReference>
<dbReference type="RefSeq" id="WP_115175461.1">
    <property type="nucleotide sequence ID" value="NZ_UGNY01000001.1"/>
</dbReference>
<gene>
    <name evidence="1" type="ORF">NCTC11978_01976</name>
</gene>
<organism evidence="1 2">
    <name type="scientific">Legionella feeleii</name>
    <dbReference type="NCBI Taxonomy" id="453"/>
    <lineage>
        <taxon>Bacteria</taxon>
        <taxon>Pseudomonadati</taxon>
        <taxon>Pseudomonadota</taxon>
        <taxon>Gammaproteobacteria</taxon>
        <taxon>Legionellales</taxon>
        <taxon>Legionellaceae</taxon>
        <taxon>Legionella</taxon>
    </lineage>
</organism>
<protein>
    <submittedName>
        <fullName evidence="1">Bacterial regulatory protein, Fis family</fullName>
    </submittedName>
</protein>
<sequence>MPENRLFENQKIGVYGSTGNPCAEDFDLKDLSETEVTDGIILKERPALSNEELLQFGNIRIEEHEKWIKDISLALDKSEEEAPTETLANNAVRKKSVSLKNYSLQQIHQQILRANTVSGAAALLGTSPNTYSGIWENLFLRGKPLSYERLRELSPEAVEAILGAAYHQPMQADKVDLRDYTLAHIHQQILNANNVTLAATSLGTSPQNLYRRLSIFIYDGEPLSYNALRTLTQEAAAALWGDAYHQPMQADRTDLRKYTLAYIHQQILKASSVNEAAALLGTSGTTLEIQLGRVIYQEQPLSFDSLKQLTLEAALAVWGDAYHQPMQADKVNLRDYTLAHIHQQIIKTKTAKGAAALLGTNATTLSMHLGKLTCLGQPLSIAYLKQLSQEDAEAMWGEAYHQPLQTDKTNLGTFTLFHIHQQILNSRNNSGAAASLGASSEALFRYLSKFNYDGQPLTYDILKQLLPEDAEAMWGVSYHQRMEASKKSTLQTFTLSYIHEQILKADNITRAASLLGVNSKTLDTHLGKFTCEGESLSYNALKLLSQEAAAALWGNAYHQPMQAKRTELKNYTLAHIHQKVISAKNQTQAAALLGTGRKTLAGHLAKLIYQRQPLSFEVLKHLSQDDAQKIWGDFYFKQIMDLYMPSTAPGLISDTDEAVVSQRKRNEILEDGNTLENGLEEPMAQEKQRMIVFNEISNLNSTSLNEGFTDTLTNPFGFFANKKIKTSHITSKPNNGFNYGNTEMS</sequence>
<accession>A0A378IUA6</accession>
<proteinExistence type="predicted"/>
<evidence type="ECO:0000313" key="1">
    <source>
        <dbReference type="EMBL" id="STX38787.1"/>
    </source>
</evidence>
<dbReference type="AlphaFoldDB" id="A0A378IUA6"/>
<dbReference type="Proteomes" id="UP000254033">
    <property type="component" value="Unassembled WGS sequence"/>
</dbReference>